<evidence type="ECO:0000256" key="3">
    <source>
        <dbReference type="ARBA" id="ARBA00022723"/>
    </source>
</evidence>
<evidence type="ECO:0000256" key="8">
    <source>
        <dbReference type="ARBA" id="ARBA00023157"/>
    </source>
</evidence>
<dbReference type="InterPro" id="IPR013783">
    <property type="entry name" value="Ig-like_fold"/>
</dbReference>
<evidence type="ECO:0000256" key="7">
    <source>
        <dbReference type="ARBA" id="ARBA00023049"/>
    </source>
</evidence>
<dbReference type="STRING" id="477680.SAMN05421788_10910"/>
<evidence type="ECO:0000256" key="9">
    <source>
        <dbReference type="SAM" id="SignalP"/>
    </source>
</evidence>
<dbReference type="PANTHER" id="PTHR47466:SF1">
    <property type="entry name" value="METALLOPROTEASE MEP1 (AFU_ORTHOLOGUE AFUA_1G07730)-RELATED"/>
    <property type="match status" value="1"/>
</dbReference>
<dbReference type="Gene3D" id="2.60.40.10">
    <property type="entry name" value="Immunoglobulins"/>
    <property type="match status" value="1"/>
</dbReference>
<evidence type="ECO:0000313" key="11">
    <source>
        <dbReference type="EMBL" id="SIT29721.1"/>
    </source>
</evidence>
<dbReference type="GO" id="GO:0008237">
    <property type="term" value="F:metallopeptidase activity"/>
    <property type="evidence" value="ECO:0007669"/>
    <property type="project" value="UniProtKB-KW"/>
</dbReference>
<dbReference type="AlphaFoldDB" id="A0A173MJR6"/>
<keyword evidence="4 9" id="KW-0732">Signal</keyword>
<evidence type="ECO:0000256" key="5">
    <source>
        <dbReference type="ARBA" id="ARBA00022801"/>
    </source>
</evidence>
<protein>
    <submittedName>
        <fullName evidence="11">Por secretion system C-terminal sorting domain-containing protein</fullName>
    </submittedName>
</protein>
<reference evidence="12" key="1">
    <citation type="submission" date="2017-01" db="EMBL/GenBank/DDBJ databases">
        <authorList>
            <person name="Varghese N."/>
            <person name="Submissions S."/>
        </authorList>
    </citation>
    <scope>NUCLEOTIDE SEQUENCE [LARGE SCALE GENOMIC DNA]</scope>
    <source>
        <strain evidence="12">DSM 21054</strain>
    </source>
</reference>
<dbReference type="InterPro" id="IPR026444">
    <property type="entry name" value="Secre_tail"/>
</dbReference>
<keyword evidence="5" id="KW-0378">Hydrolase</keyword>
<dbReference type="GO" id="GO:0046872">
    <property type="term" value="F:metal ion binding"/>
    <property type="evidence" value="ECO:0007669"/>
    <property type="project" value="UniProtKB-KW"/>
</dbReference>
<evidence type="ECO:0000256" key="4">
    <source>
        <dbReference type="ARBA" id="ARBA00022729"/>
    </source>
</evidence>
<dbReference type="NCBIfam" id="TIGR04183">
    <property type="entry name" value="Por_Secre_tail"/>
    <property type="match status" value="1"/>
</dbReference>
<sequence length="1037" mass="111886">MSLYKHALLLIATAILTVTANAQTTNTTDGTPKRCITMEVLQEKLKKNPGLQDVWRKEGEKKYQDYLLRSSNTAAARTTTGSSPFSTLGNETVIPVVVHIQMSDTTLVTDRDIYEQIERLNIDYAGLNADKTSLPAEFKARFGSSSIRFALARTDTAGKYTTGIERKKTTTLYTQNTYTNAKKASSGGVAAWNTAKYYNVWVVGFSDGILGVSTFPYDSDANDVQGTVVNYKAFGNNPAYVFAGYNMGRTLVHETGHFFYLYHIWGDDNGACSGSDFDIQSGYSLPSSCSDDTPNQGDQSAGVLGGYVTDNCATTTPGINYQNYMDYTYDVSYAMFTTAQVCRMQNALTLYRSALASSQTDLPPSGVIDAALTNFTPGARSGTNVPVVCSNATITARLRNLGSSILTSTTFTIQYDGVTANTVTWTGSLASGGDVEVNLGAVTASAGTHNITIYTSKPNNTTDVYTNNDTLTRVVYVNSSPVTAPYTQNFESTTFPPAGWYISNPDNSITWKLGTAAVSGTYSALVANSSNTAGAWDDLVTPPIDFSTDTDSSFLSFSVAYRARSAGSYDGLQVWVSTDCGNNFTAVYMKSPPNLSTVTGNSNSFTPTTSQWRRESIDLTSYMVKGQNMIIRFRNLSGQGANLYIDSINVSKVSVANVDAAIQNVYAEDFLCSSYSIHPAATLLNRGKNTLTSATIHYQLNDGTATSIAWTGSLSTSDTTYIALPELTAASTGQHKLTVWVTNPNGGTDEKTINDTLYKGISIFNIINAPVTEGFEGSFPPESWGVYNPDNKTTWQKVRKATSLTSSSDTAAAVMANFGYAYTNAKDELRTPVIKYGTVDSIFLTFDVAAAYNSTDGTPDTLEVLLTSDCGASYTSIYKKYGTDLQTVTNSTAGVSYSPAAAGAYRTDSINLTGTLPSSGSFQVVFRNISNGRNNTYIDNINIKTKVVLEALKEKGFLITPNPTINGTFVIQHYKTPTTLKAIGVYDMAGRLITSKTYTTGNAPAYLPMNIAGVPVGMYVVKLFYTDHSYSTKILKQ</sequence>
<accession>A0A173MJR6</accession>
<dbReference type="OrthoDB" id="6278496at2"/>
<evidence type="ECO:0000256" key="6">
    <source>
        <dbReference type="ARBA" id="ARBA00022833"/>
    </source>
</evidence>
<dbReference type="Proteomes" id="UP000186917">
    <property type="component" value="Unassembled WGS sequence"/>
</dbReference>
<feature type="chain" id="PRO_5030023063" evidence="9">
    <location>
        <begin position="23"/>
        <end position="1037"/>
    </location>
</feature>
<organism evidence="11 12">
    <name type="scientific">Filimonas lacunae</name>
    <dbReference type="NCBI Taxonomy" id="477680"/>
    <lineage>
        <taxon>Bacteria</taxon>
        <taxon>Pseudomonadati</taxon>
        <taxon>Bacteroidota</taxon>
        <taxon>Chitinophagia</taxon>
        <taxon>Chitinophagales</taxon>
        <taxon>Chitinophagaceae</taxon>
        <taxon>Filimonas</taxon>
    </lineage>
</organism>
<dbReference type="GO" id="GO:0006508">
    <property type="term" value="P:proteolysis"/>
    <property type="evidence" value="ECO:0007669"/>
    <property type="project" value="UniProtKB-KW"/>
</dbReference>
<dbReference type="Gene3D" id="2.60.120.260">
    <property type="entry name" value="Galactose-binding domain-like"/>
    <property type="match status" value="1"/>
</dbReference>
<feature type="signal peptide" evidence="9">
    <location>
        <begin position="1"/>
        <end position="22"/>
    </location>
</feature>
<keyword evidence="7" id="KW-0482">Metalloprotease</keyword>
<evidence type="ECO:0000256" key="2">
    <source>
        <dbReference type="ARBA" id="ARBA00022670"/>
    </source>
</evidence>
<keyword evidence="8" id="KW-1015">Disulfide bond</keyword>
<dbReference type="SUPFAM" id="SSF49899">
    <property type="entry name" value="Concanavalin A-like lectins/glucanases"/>
    <property type="match status" value="1"/>
</dbReference>
<evidence type="ECO:0000256" key="1">
    <source>
        <dbReference type="ARBA" id="ARBA00008721"/>
    </source>
</evidence>
<proteinExistence type="inferred from homology"/>
<keyword evidence="3" id="KW-0479">Metal-binding</keyword>
<dbReference type="EMBL" id="FTOR01000009">
    <property type="protein sequence ID" value="SIT29721.1"/>
    <property type="molecule type" value="Genomic_DNA"/>
</dbReference>
<comment type="similarity">
    <text evidence="1">Belongs to the peptidase M43B family.</text>
</comment>
<keyword evidence="6" id="KW-0862">Zinc</keyword>
<evidence type="ECO:0000313" key="12">
    <source>
        <dbReference type="Proteomes" id="UP000186917"/>
    </source>
</evidence>
<dbReference type="GO" id="GO:0004553">
    <property type="term" value="F:hydrolase activity, hydrolyzing O-glycosyl compounds"/>
    <property type="evidence" value="ECO:0007669"/>
    <property type="project" value="UniProtKB-ARBA"/>
</dbReference>
<dbReference type="Gene3D" id="3.40.390.10">
    <property type="entry name" value="Collagenase (Catalytic Domain)"/>
    <property type="match status" value="1"/>
</dbReference>
<dbReference type="Pfam" id="PF05572">
    <property type="entry name" value="Peptidase_M43"/>
    <property type="match status" value="1"/>
</dbReference>
<dbReference type="InterPro" id="IPR024079">
    <property type="entry name" value="MetalloPept_cat_dom_sf"/>
</dbReference>
<name>A0A173MJR6_9BACT</name>
<dbReference type="SUPFAM" id="SSF55486">
    <property type="entry name" value="Metalloproteases ('zincins'), catalytic domain"/>
    <property type="match status" value="1"/>
</dbReference>
<dbReference type="RefSeq" id="WP_076381347.1">
    <property type="nucleotide sequence ID" value="NZ_AP017422.1"/>
</dbReference>
<dbReference type="KEGG" id="fln:FLA_3664"/>
<dbReference type="InterPro" id="IPR008754">
    <property type="entry name" value="Peptidase_M43"/>
</dbReference>
<keyword evidence="12" id="KW-1185">Reference proteome</keyword>
<keyword evidence="2" id="KW-0645">Protease</keyword>
<dbReference type="InterPro" id="IPR013320">
    <property type="entry name" value="ConA-like_dom_sf"/>
</dbReference>
<feature type="domain" description="Peptidase M43 pregnancy-associated plasma-A" evidence="10">
    <location>
        <begin position="191"/>
        <end position="348"/>
    </location>
</feature>
<evidence type="ECO:0000259" key="10">
    <source>
        <dbReference type="Pfam" id="PF05572"/>
    </source>
</evidence>
<dbReference type="PANTHER" id="PTHR47466">
    <property type="match status" value="1"/>
</dbReference>
<dbReference type="GO" id="GO:0005975">
    <property type="term" value="P:carbohydrate metabolic process"/>
    <property type="evidence" value="ECO:0007669"/>
    <property type="project" value="UniProtKB-ARBA"/>
</dbReference>
<gene>
    <name evidence="11" type="ORF">SAMN05421788_10910</name>
</gene>